<dbReference type="InterPro" id="IPR011990">
    <property type="entry name" value="TPR-like_helical_dom_sf"/>
</dbReference>
<dbReference type="Gene3D" id="1.25.40.390">
    <property type="match status" value="1"/>
</dbReference>
<dbReference type="AlphaFoldDB" id="A0A1N7M812"/>
<dbReference type="Proteomes" id="UP000186246">
    <property type="component" value="Unassembled WGS sequence"/>
</dbReference>
<reference evidence="2" key="2">
    <citation type="submission" date="2017-01" db="EMBL/GenBank/DDBJ databases">
        <authorList>
            <person name="Mah S.A."/>
            <person name="Swanson W.J."/>
            <person name="Moy G.W."/>
            <person name="Vacquier V.D."/>
        </authorList>
    </citation>
    <scope>NUCLEOTIDE SEQUENCE [LARGE SCALE GENOMIC DNA]</scope>
    <source>
        <strain evidence="2">DSM 21068</strain>
    </source>
</reference>
<dbReference type="EMBL" id="FTOJ01000004">
    <property type="protein sequence ID" value="SIS82227.1"/>
    <property type="molecule type" value="Genomic_DNA"/>
</dbReference>
<dbReference type="Pfam" id="PF12771">
    <property type="entry name" value="SusD-like_2"/>
    <property type="match status" value="1"/>
</dbReference>
<evidence type="ECO:0000313" key="3">
    <source>
        <dbReference type="Proteomes" id="UP000186246"/>
    </source>
</evidence>
<reference evidence="3" key="3">
    <citation type="submission" date="2017-01" db="EMBL/GenBank/DDBJ databases">
        <authorList>
            <person name="Varghese N."/>
            <person name="Submissions S."/>
        </authorList>
    </citation>
    <scope>NUCLEOTIDE SEQUENCE [LARGE SCALE GENOMIC DNA]</scope>
    <source>
        <strain evidence="3">DSM 21068</strain>
    </source>
</reference>
<sequence>MKKIKFLISMIVCGVALNSCNDYLDINENPNNVHQENLTPQLVFPGAVSQTYRTQGVTMLTFGNVMMNSWAGNTYAYGGPFASEYTLNSVNSSFYSDIWDGLYPNLANFSFIENYPNADHKQDYYVAAAKIMKAYYMQYLVDLYGDVPYSQAFKGQNNLTPKYDDDVAIYKALIADMDAAKTLISNAPSNVIAMGATDIVFGGSMANWTNFANTIKFKLLMRMSNVTGDLATYRDQQLATLATASFITADVFEKPGYASTSDPAMHPTTVNFLINSAVTAYPQNYTLITASENLAAAINGNNLNLPDAHYQKYNGIPDPRRFRLFLPYSGGSVVRGIRQGATPGQPGAPNDNTVVSNLSYYIVGANTGTLSQVIAQSNAKGGLLMSVAEVNLLKAEAALKFPTIFPAFDGMTSFNLAVTQSATTMNAGAALSMATYISQISTRPGLGWIGTNDQKLEAIMTQKWILLTQYNPTEMYIEYNRTGQKYPVSPLATTATKSNKPYRLIYPTSESVGNSANVPSITSAEAFTKNTKTPFWNQN</sequence>
<reference evidence="1 4" key="1">
    <citation type="submission" date="2016-11" db="EMBL/GenBank/DDBJ databases">
        <title>Whole genomes of Flavobacteriaceae.</title>
        <authorList>
            <person name="Stine C."/>
            <person name="Li C."/>
            <person name="Tadesse D."/>
        </authorList>
    </citation>
    <scope>NUCLEOTIDE SEQUENCE [LARGE SCALE GENOMIC DNA]</scope>
    <source>
        <strain evidence="1 4">DSM 21068</strain>
    </source>
</reference>
<name>A0A1N7M812_9FLAO</name>
<evidence type="ECO:0000313" key="2">
    <source>
        <dbReference type="EMBL" id="SIS82227.1"/>
    </source>
</evidence>
<dbReference type="InterPro" id="IPR041662">
    <property type="entry name" value="SusD-like_2"/>
</dbReference>
<organism evidence="2 3">
    <name type="scientific">Chryseobacterium piscicola</name>
    <dbReference type="NCBI Taxonomy" id="551459"/>
    <lineage>
        <taxon>Bacteria</taxon>
        <taxon>Pseudomonadati</taxon>
        <taxon>Bacteroidota</taxon>
        <taxon>Flavobacteriia</taxon>
        <taxon>Flavobacteriales</taxon>
        <taxon>Weeksellaceae</taxon>
        <taxon>Chryseobacterium group</taxon>
        <taxon>Chryseobacterium</taxon>
    </lineage>
</organism>
<accession>A0A1N7M812</accession>
<gene>
    <name evidence="1" type="ORF">B0A70_01075</name>
    <name evidence="2" type="ORF">SAMN05421796_10452</name>
</gene>
<dbReference type="Proteomes" id="UP000238314">
    <property type="component" value="Unassembled WGS sequence"/>
</dbReference>
<evidence type="ECO:0000313" key="1">
    <source>
        <dbReference type="EMBL" id="PQA98202.1"/>
    </source>
</evidence>
<proteinExistence type="predicted"/>
<dbReference type="SUPFAM" id="SSF48452">
    <property type="entry name" value="TPR-like"/>
    <property type="match status" value="1"/>
</dbReference>
<dbReference type="EMBL" id="MUGO01000001">
    <property type="protein sequence ID" value="PQA98202.1"/>
    <property type="molecule type" value="Genomic_DNA"/>
</dbReference>
<protein>
    <submittedName>
        <fullName evidence="2">Starch-binding associating with outer membrane</fullName>
    </submittedName>
</protein>
<dbReference type="STRING" id="551459.SAMN05421796_10452"/>
<keyword evidence="4" id="KW-1185">Reference proteome</keyword>
<evidence type="ECO:0000313" key="4">
    <source>
        <dbReference type="Proteomes" id="UP000238314"/>
    </source>
</evidence>